<keyword evidence="3" id="KW-0449">Lipoprotein</keyword>
<reference evidence="8" key="1">
    <citation type="submission" date="2020-05" db="EMBL/GenBank/DDBJ databases">
        <title>WGS assembly of Panicum virgatum.</title>
        <authorList>
            <person name="Lovell J.T."/>
            <person name="Jenkins J."/>
            <person name="Shu S."/>
            <person name="Juenger T.E."/>
            <person name="Schmutz J."/>
        </authorList>
    </citation>
    <scope>NUCLEOTIDE SEQUENCE</scope>
    <source>
        <strain evidence="8">AP13</strain>
    </source>
</reference>
<evidence type="ECO:0000259" key="7">
    <source>
        <dbReference type="PROSITE" id="PS50846"/>
    </source>
</evidence>
<dbReference type="PANTHER" id="PTHR45811">
    <property type="entry name" value="COPPER TRANSPORT PROTEIN FAMILY-RELATED"/>
    <property type="match status" value="1"/>
</dbReference>
<evidence type="ECO:0000256" key="3">
    <source>
        <dbReference type="ARBA" id="ARBA00023288"/>
    </source>
</evidence>
<accession>A0A8T0P318</accession>
<feature type="compositionally biased region" description="Basic and acidic residues" evidence="6">
    <location>
        <begin position="73"/>
        <end position="152"/>
    </location>
</feature>
<evidence type="ECO:0000256" key="4">
    <source>
        <dbReference type="ARBA" id="ARBA00023289"/>
    </source>
</evidence>
<evidence type="ECO:0000313" key="9">
    <source>
        <dbReference type="Proteomes" id="UP000823388"/>
    </source>
</evidence>
<evidence type="ECO:0000256" key="2">
    <source>
        <dbReference type="ARBA" id="ARBA00022723"/>
    </source>
</evidence>
<feature type="domain" description="HMA" evidence="7">
    <location>
        <begin position="2"/>
        <end position="69"/>
    </location>
</feature>
<dbReference type="Pfam" id="PF00403">
    <property type="entry name" value="HMA"/>
    <property type="match status" value="1"/>
</dbReference>
<comment type="similarity">
    <text evidence="5">Belongs to the HIPP family.</text>
</comment>
<evidence type="ECO:0000256" key="6">
    <source>
        <dbReference type="SAM" id="MobiDB-lite"/>
    </source>
</evidence>
<name>A0A8T0P318_PANVG</name>
<keyword evidence="9" id="KW-1185">Reference proteome</keyword>
<keyword evidence="4" id="KW-0636">Prenylation</keyword>
<dbReference type="InterPro" id="IPR051863">
    <property type="entry name" value="HIPP"/>
</dbReference>
<sequence length="217" mass="23192">MSKKIVVKLDLHDNKDKQKALKAVSVLVGIDAVSVDMGAHKMTVIGTVDPVDVVSKLRSKSCAAHIDSVGPAKEPEKEEKKEGDGAKKEGDGKKEEGDGKKEGDGAKKEGDGKKEEGDGKKEGDGAKKEGEGKKEGDGKKEEGGGGGGEKKPAAVAPMPFPLHHLPPPYMNMVTADYMNQYRPPPPPPPAYHPYAPPPYYYVRNMSMEENPNSCAIC</sequence>
<dbReference type="PROSITE" id="PS50846">
    <property type="entry name" value="HMA_2"/>
    <property type="match status" value="1"/>
</dbReference>
<dbReference type="GO" id="GO:0046872">
    <property type="term" value="F:metal ion binding"/>
    <property type="evidence" value="ECO:0007669"/>
    <property type="project" value="UniProtKB-KW"/>
</dbReference>
<dbReference type="Proteomes" id="UP000823388">
    <property type="component" value="Chromosome 9K"/>
</dbReference>
<evidence type="ECO:0000256" key="1">
    <source>
        <dbReference type="ARBA" id="ARBA00022481"/>
    </source>
</evidence>
<dbReference type="OrthoDB" id="1923658at2759"/>
<keyword evidence="1" id="KW-0488">Methylation</keyword>
<dbReference type="Gene3D" id="3.30.70.100">
    <property type="match status" value="1"/>
</dbReference>
<organism evidence="8 9">
    <name type="scientific">Panicum virgatum</name>
    <name type="common">Blackwell switchgrass</name>
    <dbReference type="NCBI Taxonomy" id="38727"/>
    <lineage>
        <taxon>Eukaryota</taxon>
        <taxon>Viridiplantae</taxon>
        <taxon>Streptophyta</taxon>
        <taxon>Embryophyta</taxon>
        <taxon>Tracheophyta</taxon>
        <taxon>Spermatophyta</taxon>
        <taxon>Magnoliopsida</taxon>
        <taxon>Liliopsida</taxon>
        <taxon>Poales</taxon>
        <taxon>Poaceae</taxon>
        <taxon>PACMAD clade</taxon>
        <taxon>Panicoideae</taxon>
        <taxon>Panicodae</taxon>
        <taxon>Paniceae</taxon>
        <taxon>Panicinae</taxon>
        <taxon>Panicum</taxon>
        <taxon>Panicum sect. Hiantes</taxon>
    </lineage>
</organism>
<feature type="region of interest" description="Disordered" evidence="6">
    <location>
        <begin position="65"/>
        <end position="159"/>
    </location>
</feature>
<keyword evidence="2" id="KW-0479">Metal-binding</keyword>
<evidence type="ECO:0000313" key="8">
    <source>
        <dbReference type="EMBL" id="KAG2555109.1"/>
    </source>
</evidence>
<proteinExistence type="inferred from homology"/>
<dbReference type="EMBL" id="CM029053">
    <property type="protein sequence ID" value="KAG2555109.1"/>
    <property type="molecule type" value="Genomic_DNA"/>
</dbReference>
<dbReference type="AlphaFoldDB" id="A0A8T0P318"/>
<gene>
    <name evidence="8" type="ORF">PVAP13_9KG547900</name>
</gene>
<evidence type="ECO:0000256" key="5">
    <source>
        <dbReference type="ARBA" id="ARBA00024045"/>
    </source>
</evidence>
<dbReference type="PANTHER" id="PTHR45811:SF35">
    <property type="entry name" value="HEAVY METAL-ASSOCIATED ISOPRENYLATED PLANT PROTEIN 39"/>
    <property type="match status" value="1"/>
</dbReference>
<protein>
    <recommendedName>
        <fullName evidence="7">HMA domain-containing protein</fullName>
    </recommendedName>
</protein>
<dbReference type="InterPro" id="IPR006121">
    <property type="entry name" value="HMA_dom"/>
</dbReference>
<comment type="caution">
    <text evidence="8">The sequence shown here is derived from an EMBL/GenBank/DDBJ whole genome shotgun (WGS) entry which is preliminary data.</text>
</comment>